<name>A0ABR1GB41_AURAN</name>
<feature type="region of interest" description="Disordered" evidence="4">
    <location>
        <begin position="389"/>
        <end position="414"/>
    </location>
</feature>
<gene>
    <name evidence="6" type="ORF">SO694_00007337</name>
</gene>
<comment type="caution">
    <text evidence="6">The sequence shown here is derived from an EMBL/GenBank/DDBJ whole genome shotgun (WGS) entry which is preliminary data.</text>
</comment>
<dbReference type="InterPro" id="IPR042266">
    <property type="entry name" value="PPPDE_sf"/>
</dbReference>
<feature type="domain" description="PPPDE" evidence="5">
    <location>
        <begin position="66"/>
        <end position="193"/>
    </location>
</feature>
<keyword evidence="7" id="KW-1185">Reference proteome</keyword>
<dbReference type="Pfam" id="PF05903">
    <property type="entry name" value="Peptidase_C97"/>
    <property type="match status" value="1"/>
</dbReference>
<evidence type="ECO:0000256" key="3">
    <source>
        <dbReference type="ARBA" id="ARBA00022801"/>
    </source>
</evidence>
<proteinExistence type="inferred from homology"/>
<reference evidence="6 7" key="1">
    <citation type="submission" date="2024-03" db="EMBL/GenBank/DDBJ databases">
        <title>Aureococcus anophagefferens CCMP1851 and Kratosvirus quantuckense: Draft genome of a second virus-susceptible host strain in the model system.</title>
        <authorList>
            <person name="Chase E."/>
            <person name="Truchon A.R."/>
            <person name="Schepens W."/>
            <person name="Wilhelm S.W."/>
        </authorList>
    </citation>
    <scope>NUCLEOTIDE SEQUENCE [LARGE SCALE GENOMIC DNA]</scope>
    <source>
        <strain evidence="6 7">CCMP1851</strain>
    </source>
</reference>
<keyword evidence="3" id="KW-0378">Hydrolase</keyword>
<sequence>MADPPPRSPARHPELRRPSSGGSLNGAPPRGPPTPTSGGREDPRRNGERAPRRGSSARNPQRLPDATVVLNIYDVVEHPFAYSIGKWMTLGIHHTGIQVGMREFAFTLEGIVITEPHRIPRCKLTHRILLTRNATDAMVQGALTKLQREFTPATYDPLLKNCNHFSDAFCARIGTKHVPRWVNRAPTMASMLGTRFRLRPAKVTAPPVAWSVMIPDGEAAAKGLASNPLPRAPPGALVLGRDVVLTREVVGGAGREGLSPPYDYPKSPGHGESGGRVPLAPFAEEAARRYADDPPPPAAEKRAPAPRGADAPARRPLDSGADAAPGGAVPSAWATALSDMAVAPDKNGSVKMNGLIINGMYSSQKKKELVGARRRSSRSTRACEDARLLTAPRGPPPKITCSPPRRGAPFLARS</sequence>
<feature type="region of interest" description="Disordered" evidence="4">
    <location>
        <begin position="1"/>
        <end position="62"/>
    </location>
</feature>
<evidence type="ECO:0000259" key="5">
    <source>
        <dbReference type="PROSITE" id="PS51858"/>
    </source>
</evidence>
<accession>A0ABR1GB41</accession>
<dbReference type="Proteomes" id="UP001363151">
    <property type="component" value="Unassembled WGS sequence"/>
</dbReference>
<organism evidence="6 7">
    <name type="scientific">Aureococcus anophagefferens</name>
    <name type="common">Harmful bloom alga</name>
    <dbReference type="NCBI Taxonomy" id="44056"/>
    <lineage>
        <taxon>Eukaryota</taxon>
        <taxon>Sar</taxon>
        <taxon>Stramenopiles</taxon>
        <taxon>Ochrophyta</taxon>
        <taxon>Pelagophyceae</taxon>
        <taxon>Pelagomonadales</taxon>
        <taxon>Pelagomonadaceae</taxon>
        <taxon>Aureococcus</taxon>
    </lineage>
</organism>
<feature type="region of interest" description="Disordered" evidence="4">
    <location>
        <begin position="255"/>
        <end position="328"/>
    </location>
</feature>
<evidence type="ECO:0000256" key="2">
    <source>
        <dbReference type="ARBA" id="ARBA00022670"/>
    </source>
</evidence>
<dbReference type="PROSITE" id="PS51858">
    <property type="entry name" value="PPPDE"/>
    <property type="match status" value="1"/>
</dbReference>
<dbReference type="EMBL" id="JBBJCI010000037">
    <property type="protein sequence ID" value="KAK7250321.1"/>
    <property type="molecule type" value="Genomic_DNA"/>
</dbReference>
<evidence type="ECO:0000256" key="1">
    <source>
        <dbReference type="ARBA" id="ARBA00008140"/>
    </source>
</evidence>
<keyword evidence="2" id="KW-0645">Protease</keyword>
<protein>
    <submittedName>
        <fullName evidence="6">Lys63-specific deubiquitinase</fullName>
    </submittedName>
</protein>
<dbReference type="InterPro" id="IPR008580">
    <property type="entry name" value="PPPDE_dom"/>
</dbReference>
<comment type="similarity">
    <text evidence="1">Belongs to the DeSI family.</text>
</comment>
<dbReference type="PANTHER" id="PTHR12378">
    <property type="entry name" value="DESUMOYLATING ISOPEPTIDASE"/>
    <property type="match status" value="1"/>
</dbReference>
<evidence type="ECO:0000313" key="7">
    <source>
        <dbReference type="Proteomes" id="UP001363151"/>
    </source>
</evidence>
<dbReference type="SMART" id="SM01179">
    <property type="entry name" value="DUF862"/>
    <property type="match status" value="1"/>
</dbReference>
<dbReference type="Gene3D" id="3.90.1720.30">
    <property type="entry name" value="PPPDE domains"/>
    <property type="match status" value="1"/>
</dbReference>
<evidence type="ECO:0000313" key="6">
    <source>
        <dbReference type="EMBL" id="KAK7250321.1"/>
    </source>
</evidence>
<dbReference type="PANTHER" id="PTHR12378:SF80">
    <property type="entry name" value="IP06716P-RELATED"/>
    <property type="match status" value="1"/>
</dbReference>
<feature type="compositionally biased region" description="Basic and acidic residues" evidence="4">
    <location>
        <begin position="39"/>
        <end position="51"/>
    </location>
</feature>
<evidence type="ECO:0000256" key="4">
    <source>
        <dbReference type="SAM" id="MobiDB-lite"/>
    </source>
</evidence>